<dbReference type="Gene3D" id="2.130.10.10">
    <property type="entry name" value="YVTN repeat-like/Quinoprotein amine dehydrogenase"/>
    <property type="match status" value="4"/>
</dbReference>
<protein>
    <recommendedName>
        <fullName evidence="5">GGDEF domain-containing protein</fullName>
    </recommendedName>
</protein>
<gene>
    <name evidence="6" type="ORF">PHACT_03940</name>
</gene>
<dbReference type="RefSeq" id="WP_070116015.1">
    <property type="nucleotide sequence ID" value="NZ_MASR01000001.1"/>
</dbReference>
<dbReference type="OrthoDB" id="9812260at2"/>
<keyword evidence="2" id="KW-0597">Phosphoprotein</keyword>
<comment type="cofactor">
    <cofactor evidence="1">
        <name>Mg(2+)</name>
        <dbReference type="ChEBI" id="CHEBI:18420"/>
    </cofactor>
</comment>
<dbReference type="PANTHER" id="PTHR43547">
    <property type="entry name" value="TWO-COMPONENT HISTIDINE KINASE"/>
    <property type="match status" value="1"/>
</dbReference>
<evidence type="ECO:0000256" key="4">
    <source>
        <dbReference type="SAM" id="SignalP"/>
    </source>
</evidence>
<keyword evidence="7" id="KW-1185">Reference proteome</keyword>
<dbReference type="SUPFAM" id="SSF50998">
    <property type="entry name" value="Quinoprotein alcohol dehydrogenase-like"/>
    <property type="match status" value="1"/>
</dbReference>
<comment type="caution">
    <text evidence="6">The sequence shown here is derived from an EMBL/GenBank/DDBJ whole genome shotgun (WGS) entry which is preliminary data.</text>
</comment>
<evidence type="ECO:0000313" key="6">
    <source>
        <dbReference type="EMBL" id="OFE12392.1"/>
    </source>
</evidence>
<keyword evidence="4" id="KW-0732">Signal</keyword>
<dbReference type="EMBL" id="MASR01000001">
    <property type="protein sequence ID" value="OFE12392.1"/>
    <property type="molecule type" value="Genomic_DNA"/>
</dbReference>
<dbReference type="SMART" id="SM00267">
    <property type="entry name" value="GGDEF"/>
    <property type="match status" value="1"/>
</dbReference>
<sequence>MKGHTAIQSVRLFILCLFLGFALLARAQTDDIYFEHLTVADGLSQNSVHAIVQDTEGYLWFATQDGLNRYDGYNFLVYRHQTDDTGIPTAQASLSSSTVWSLYEDRAGTLWAGTDNGLNRLQRASGRFVQYNHDADDPDSLSHPTVTALFEDDAGNFWVGTSRGGLNQLDRETGRFTHFHHDPDNPDTLSSDRVNALVGDNNGYLWVATEDAGLNRLDVSTGNVRRYSHEPDNANSLSSDDLTSLLVDAGGTVWIGTNSGGLNSLDPQTGTFTRYMHHPDVAGSISSNSLRSVYEDSQGRLWVGHYLGGGLDLFDRETGVFSPLPYQPGVDNTLNDDHMLTALEDSSGIMWFGTHVGGVNKYDAKQARFRHYHHEWWSDNSLSEDTVRAFLKAGRTLYIGTQGGLNVLDLDTRNFVHYAYDPDDEQGIPHNIVRALDMDAQGHLWLATHGGLSRFDPVTKTFTNYHHQPGNPSSLSNDVVWRVMIDRRGSVWVGARDALNRLDPETGRFTRYRHDPDDSGSIPGDRITALYEDRAGRIWFSTMTTGVSRLDVETGEFIHFRHDTANENSLSNDSVFSIFEDRQGAVWFGSRSGLSRLDFETGTFHRYSVADGLPNDVIYGILSDNNDRLWMSTNKGISRFDPETGTFANFGINDGLQGEEFNNGAYYRADSGEMYFGGVNGFNVFEPGAIEESAYNPPVVVTQFSVLNQDRAISSDSDLVELSHFENYLSFEFAALDFSAPERNQYEYRLSGVDSDWIPSEGRRYASYTNLQPGRYEFEVRGSNSDGNWSTQRASLAIYIAPAFWQTAAFQVALTIALIAVLLMLYRYKTITVSRRNQVLETMVSDRTLELTRANTNLQEEVIRRQQAEEEIRQIAYNDYLTGLPNRRLFMSLGEQALHSAAREQTNAAIMFVDIDLFKEINDSWGHDAGDSVLVTLAERIRSVLRASDLVCRLGGDEFVLLLTDIKDAQFAVKVAEKLKEVITAPIDISTLVSGQSHQVSVGVSIGISLYPENEDDLEKLLILADQAMYKAKKDRQTFFCFHSDNATLPG</sequence>
<dbReference type="Gene3D" id="2.60.40.10">
    <property type="entry name" value="Immunoglobulins"/>
    <property type="match status" value="1"/>
</dbReference>
<dbReference type="FunFam" id="3.30.70.270:FF:000001">
    <property type="entry name" value="Diguanylate cyclase domain protein"/>
    <property type="match status" value="1"/>
</dbReference>
<dbReference type="InterPro" id="IPR011110">
    <property type="entry name" value="Reg_prop"/>
</dbReference>
<dbReference type="PROSITE" id="PS50887">
    <property type="entry name" value="GGDEF"/>
    <property type="match status" value="1"/>
</dbReference>
<dbReference type="InterPro" id="IPR000160">
    <property type="entry name" value="GGDEF_dom"/>
</dbReference>
<dbReference type="InterPro" id="IPR029787">
    <property type="entry name" value="Nucleotide_cyclase"/>
</dbReference>
<feature type="domain" description="GGDEF" evidence="5">
    <location>
        <begin position="906"/>
        <end position="1044"/>
    </location>
</feature>
<organism evidence="6 7">
    <name type="scientific">Pseudohongiella acticola</name>
    <dbReference type="NCBI Taxonomy" id="1524254"/>
    <lineage>
        <taxon>Bacteria</taxon>
        <taxon>Pseudomonadati</taxon>
        <taxon>Pseudomonadota</taxon>
        <taxon>Gammaproteobacteria</taxon>
        <taxon>Pseudomonadales</taxon>
        <taxon>Pseudohongiellaceae</taxon>
        <taxon>Pseudohongiella</taxon>
    </lineage>
</organism>
<dbReference type="InterPro" id="IPR011123">
    <property type="entry name" value="Y_Y_Y"/>
</dbReference>
<proteinExistence type="predicted"/>
<feature type="signal peptide" evidence="4">
    <location>
        <begin position="1"/>
        <end position="27"/>
    </location>
</feature>
<reference evidence="7" key="1">
    <citation type="submission" date="2016-07" db="EMBL/GenBank/DDBJ databases">
        <authorList>
            <person name="Florea S."/>
            <person name="Webb J.S."/>
            <person name="Jaromczyk J."/>
            <person name="Schardl C.L."/>
        </authorList>
    </citation>
    <scope>NUCLEOTIDE SEQUENCE [LARGE SCALE GENOMIC DNA]</scope>
    <source>
        <strain evidence="7">KCTC 42131</strain>
    </source>
</reference>
<accession>A0A1E8CJB3</accession>
<evidence type="ECO:0000256" key="2">
    <source>
        <dbReference type="ARBA" id="ARBA00022553"/>
    </source>
</evidence>
<dbReference type="InterPro" id="IPR043128">
    <property type="entry name" value="Rev_trsase/Diguanyl_cyclase"/>
</dbReference>
<evidence type="ECO:0000256" key="3">
    <source>
        <dbReference type="SAM" id="Phobius"/>
    </source>
</evidence>
<dbReference type="InterPro" id="IPR013783">
    <property type="entry name" value="Ig-like_fold"/>
</dbReference>
<dbReference type="InterPro" id="IPR015943">
    <property type="entry name" value="WD40/YVTN_repeat-like_dom_sf"/>
</dbReference>
<feature type="chain" id="PRO_5009212060" description="GGDEF domain-containing protein" evidence="4">
    <location>
        <begin position="28"/>
        <end position="1051"/>
    </location>
</feature>
<dbReference type="Gene3D" id="3.30.70.270">
    <property type="match status" value="1"/>
</dbReference>
<evidence type="ECO:0000259" key="5">
    <source>
        <dbReference type="PROSITE" id="PS50887"/>
    </source>
</evidence>
<dbReference type="GO" id="GO:0000155">
    <property type="term" value="F:phosphorelay sensor kinase activity"/>
    <property type="evidence" value="ECO:0007669"/>
    <property type="project" value="TreeGrafter"/>
</dbReference>
<keyword evidence="3" id="KW-1133">Transmembrane helix</keyword>
<dbReference type="AlphaFoldDB" id="A0A1E8CJB3"/>
<dbReference type="STRING" id="1524254.PHACT_03940"/>
<dbReference type="SUPFAM" id="SSF55073">
    <property type="entry name" value="Nucleotide cyclase"/>
    <property type="match status" value="1"/>
</dbReference>
<name>A0A1E8CJB3_9GAMM</name>
<dbReference type="Pfam" id="PF07495">
    <property type="entry name" value="Y_Y_Y"/>
    <property type="match status" value="1"/>
</dbReference>
<feature type="transmembrane region" description="Helical" evidence="3">
    <location>
        <begin position="803"/>
        <end position="826"/>
    </location>
</feature>
<evidence type="ECO:0000313" key="7">
    <source>
        <dbReference type="Proteomes" id="UP000175669"/>
    </source>
</evidence>
<keyword evidence="3" id="KW-0472">Membrane</keyword>
<dbReference type="PANTHER" id="PTHR43547:SF2">
    <property type="entry name" value="HYBRID SIGNAL TRANSDUCTION HISTIDINE KINASE C"/>
    <property type="match status" value="1"/>
</dbReference>
<dbReference type="Pfam" id="PF00990">
    <property type="entry name" value="GGDEF"/>
    <property type="match status" value="1"/>
</dbReference>
<dbReference type="InterPro" id="IPR011047">
    <property type="entry name" value="Quinoprotein_ADH-like_sf"/>
</dbReference>
<dbReference type="CDD" id="cd01949">
    <property type="entry name" value="GGDEF"/>
    <property type="match status" value="1"/>
</dbReference>
<dbReference type="SUPFAM" id="SSF63829">
    <property type="entry name" value="Calcium-dependent phosphotriesterase"/>
    <property type="match status" value="2"/>
</dbReference>
<keyword evidence="3" id="KW-0812">Transmembrane</keyword>
<evidence type="ECO:0000256" key="1">
    <source>
        <dbReference type="ARBA" id="ARBA00001946"/>
    </source>
</evidence>
<dbReference type="NCBIfam" id="TIGR00254">
    <property type="entry name" value="GGDEF"/>
    <property type="match status" value="1"/>
</dbReference>
<dbReference type="Proteomes" id="UP000175669">
    <property type="component" value="Unassembled WGS sequence"/>
</dbReference>
<dbReference type="Pfam" id="PF07494">
    <property type="entry name" value="Reg_prop"/>
    <property type="match status" value="8"/>
</dbReference>